<dbReference type="InterPro" id="IPR042770">
    <property type="entry name" value="RWDD4"/>
</dbReference>
<keyword evidence="5" id="KW-1185">Reference proteome</keyword>
<dbReference type="KEGG" id="dpa:109539414"/>
<evidence type="ECO:0000313" key="3">
    <source>
        <dbReference type="EMBL" id="ENN75599.1"/>
    </source>
</evidence>
<dbReference type="SMART" id="SM00591">
    <property type="entry name" value="RWD"/>
    <property type="match status" value="1"/>
</dbReference>
<sequence length="189" mass="22123">MEQEGLQEEEREVLQSIYEGDECFKQLDARTFQYKYGASDPIKTLLVELKWGPNYPEERPQVNLDVFYNRHLLAGLKAKVQQLVETEAEQYLGMSMTYSLFEFVKERFEELIEEQPEHALELEVDKLSVDVQESLGAKREKKEQLTKAQKRRQWNRLDAKGEKPRGWDWVDIVKHLSQTGSKEDGNPGT</sequence>
<dbReference type="PANTHER" id="PTHR21275">
    <property type="entry name" value="RWD DOMAIN-CONTAINING PROTEIN 4"/>
    <property type="match status" value="1"/>
</dbReference>
<organism evidence="3">
    <name type="scientific">Dendroctonus ponderosae</name>
    <name type="common">Mountain pine beetle</name>
    <dbReference type="NCBI Taxonomy" id="77166"/>
    <lineage>
        <taxon>Eukaryota</taxon>
        <taxon>Metazoa</taxon>
        <taxon>Ecdysozoa</taxon>
        <taxon>Arthropoda</taxon>
        <taxon>Hexapoda</taxon>
        <taxon>Insecta</taxon>
        <taxon>Pterygota</taxon>
        <taxon>Neoptera</taxon>
        <taxon>Endopterygota</taxon>
        <taxon>Coleoptera</taxon>
        <taxon>Polyphaga</taxon>
        <taxon>Cucujiformia</taxon>
        <taxon>Curculionidae</taxon>
        <taxon>Scolytinae</taxon>
        <taxon>Dendroctonus</taxon>
    </lineage>
</organism>
<feature type="region of interest" description="Disordered" evidence="1">
    <location>
        <begin position="138"/>
        <end position="162"/>
    </location>
</feature>
<reference evidence="3 5" key="1">
    <citation type="journal article" date="2013" name="Genome Biol.">
        <title>Draft genome of the mountain pine beetle, Dendroctonus ponderosae Hopkins, a major forest pest.</title>
        <authorList>
            <person name="Keeling C.I."/>
            <person name="Yuen M.M."/>
            <person name="Liao N.Y."/>
            <person name="Docking T.R."/>
            <person name="Chan S.K."/>
            <person name="Taylor G.A."/>
            <person name="Palmquist D.L."/>
            <person name="Jackman S.D."/>
            <person name="Nguyen A."/>
            <person name="Li M."/>
            <person name="Henderson H."/>
            <person name="Janes J.K."/>
            <person name="Zhao Y."/>
            <person name="Pandoh P."/>
            <person name="Moore R."/>
            <person name="Sperling F.A."/>
            <person name="Huber D.P."/>
            <person name="Birol I."/>
            <person name="Jones S.J."/>
            <person name="Bohlmann J."/>
        </authorList>
    </citation>
    <scope>NUCLEOTIDE SEQUENCE</scope>
</reference>
<protein>
    <recommendedName>
        <fullName evidence="2">RWD domain-containing protein</fullName>
    </recommendedName>
</protein>
<dbReference type="AlphaFoldDB" id="N6T5Y8"/>
<dbReference type="PANTHER" id="PTHR21275:SF1">
    <property type="entry name" value="RWD DOMAIN-CONTAINING PROTEIN 4"/>
    <property type="match status" value="1"/>
</dbReference>
<gene>
    <name evidence="4" type="primary">109539414</name>
    <name evidence="3" type="ORF">YQE_07846</name>
</gene>
<dbReference type="Proteomes" id="UP000019118">
    <property type="component" value="Unassembled WGS sequence"/>
</dbReference>
<evidence type="ECO:0000313" key="5">
    <source>
        <dbReference type="Proteomes" id="UP000019118"/>
    </source>
</evidence>
<dbReference type="OrthoDB" id="10045773at2759"/>
<dbReference type="InterPro" id="IPR006575">
    <property type="entry name" value="RWD_dom"/>
</dbReference>
<proteinExistence type="predicted"/>
<feature type="non-terminal residue" evidence="3">
    <location>
        <position position="1"/>
    </location>
</feature>
<dbReference type="CDD" id="cd23817">
    <property type="entry name" value="RWD-RWDD4"/>
    <property type="match status" value="1"/>
</dbReference>
<evidence type="ECO:0000259" key="2">
    <source>
        <dbReference type="PROSITE" id="PS50908"/>
    </source>
</evidence>
<accession>N6T5Y8</accession>
<dbReference type="Pfam" id="PF05773">
    <property type="entry name" value="RWD"/>
    <property type="match status" value="1"/>
</dbReference>
<feature type="domain" description="RWD" evidence="2">
    <location>
        <begin position="9"/>
        <end position="111"/>
    </location>
</feature>
<dbReference type="OMA" id="CGMTYTL"/>
<dbReference type="SUPFAM" id="SSF54495">
    <property type="entry name" value="UBC-like"/>
    <property type="match status" value="1"/>
</dbReference>
<reference evidence="4" key="2">
    <citation type="submission" date="2024-08" db="UniProtKB">
        <authorList>
            <consortium name="EnsemblMetazoa"/>
        </authorList>
    </citation>
    <scope>IDENTIFICATION</scope>
</reference>
<dbReference type="PROSITE" id="PS50908">
    <property type="entry name" value="RWD"/>
    <property type="match status" value="1"/>
</dbReference>
<dbReference type="EMBL" id="KB741009">
    <property type="protein sequence ID" value="ENN75599.1"/>
    <property type="molecule type" value="Genomic_DNA"/>
</dbReference>
<dbReference type="HOGENOM" id="CLU_123949_0_0_1"/>
<evidence type="ECO:0000256" key="1">
    <source>
        <dbReference type="SAM" id="MobiDB-lite"/>
    </source>
</evidence>
<dbReference type="InterPro" id="IPR016135">
    <property type="entry name" value="UBQ-conjugating_enzyme/RWD"/>
</dbReference>
<dbReference type="Gene3D" id="3.10.110.10">
    <property type="entry name" value="Ubiquitin Conjugating Enzyme"/>
    <property type="match status" value="1"/>
</dbReference>
<dbReference type="EnsemblMetazoa" id="XM_019907135.1">
    <property type="protein sequence ID" value="XP_019762694.1"/>
    <property type="gene ID" value="LOC109539414"/>
</dbReference>
<evidence type="ECO:0000313" key="4">
    <source>
        <dbReference type="EnsemblMetazoa" id="XP_019762694.1"/>
    </source>
</evidence>
<name>N6T5Y8_DENPD</name>